<dbReference type="Gramene" id="KZM97715">
    <property type="protein sequence ID" value="KZM97715"/>
    <property type="gene ID" value="DCAR_014923"/>
</dbReference>
<proteinExistence type="predicted"/>
<name>A0A165WW48_DAUCS</name>
<sequence length="147" mass="16784">MAGMLPGVESARRRRCHGTSAGWADSQSSSIFESSNSSRRSSLCLYSTNHSSHFNLLQKRTVNKYQQQQEHEEDEKLGGAAREAKERLDERLRSQYRKLEPKSSKSHSYRPPSFPTKFQLIGKLTQRLSQTGSFFKILLFVLVDSKS</sequence>
<dbReference type="Proteomes" id="UP000077755">
    <property type="component" value="Chromosome 4"/>
</dbReference>
<feature type="region of interest" description="Disordered" evidence="1">
    <location>
        <begin position="1"/>
        <end position="38"/>
    </location>
</feature>
<evidence type="ECO:0000313" key="2">
    <source>
        <dbReference type="EMBL" id="WOG96565.1"/>
    </source>
</evidence>
<evidence type="ECO:0000313" key="3">
    <source>
        <dbReference type="Proteomes" id="UP000077755"/>
    </source>
</evidence>
<feature type="compositionally biased region" description="Low complexity" evidence="1">
    <location>
        <begin position="26"/>
        <end position="38"/>
    </location>
</feature>
<organism evidence="2 3">
    <name type="scientific">Daucus carota subsp. sativus</name>
    <name type="common">Carrot</name>
    <dbReference type="NCBI Taxonomy" id="79200"/>
    <lineage>
        <taxon>Eukaryota</taxon>
        <taxon>Viridiplantae</taxon>
        <taxon>Streptophyta</taxon>
        <taxon>Embryophyta</taxon>
        <taxon>Tracheophyta</taxon>
        <taxon>Spermatophyta</taxon>
        <taxon>Magnoliopsida</taxon>
        <taxon>eudicotyledons</taxon>
        <taxon>Gunneridae</taxon>
        <taxon>Pentapetalae</taxon>
        <taxon>asterids</taxon>
        <taxon>campanulids</taxon>
        <taxon>Apiales</taxon>
        <taxon>Apiaceae</taxon>
        <taxon>Apioideae</taxon>
        <taxon>Scandiceae</taxon>
        <taxon>Daucinae</taxon>
        <taxon>Daucus</taxon>
        <taxon>Daucus sect. Daucus</taxon>
    </lineage>
</organism>
<dbReference type="AlphaFoldDB" id="A0A165WW48"/>
<reference evidence="2" key="1">
    <citation type="journal article" date="2016" name="Nat. Genet.">
        <title>A high-quality carrot genome assembly provides new insights into carotenoid accumulation and asterid genome evolution.</title>
        <authorList>
            <person name="Iorizzo M."/>
            <person name="Ellison S."/>
            <person name="Senalik D."/>
            <person name="Zeng P."/>
            <person name="Satapoomin P."/>
            <person name="Huang J."/>
            <person name="Bowman M."/>
            <person name="Iovene M."/>
            <person name="Sanseverino W."/>
            <person name="Cavagnaro P."/>
            <person name="Yildiz M."/>
            <person name="Macko-Podgorni A."/>
            <person name="Moranska E."/>
            <person name="Grzebelus E."/>
            <person name="Grzebelus D."/>
            <person name="Ashrafi H."/>
            <person name="Zheng Z."/>
            <person name="Cheng S."/>
            <person name="Spooner D."/>
            <person name="Van Deynze A."/>
            <person name="Simon P."/>
        </authorList>
    </citation>
    <scope>NUCLEOTIDE SEQUENCE</scope>
    <source>
        <tissue evidence="2">Leaf</tissue>
    </source>
</reference>
<accession>A0A165WW48</accession>
<protein>
    <submittedName>
        <fullName evidence="2">Uncharacterized protein</fullName>
    </submittedName>
</protein>
<evidence type="ECO:0000256" key="1">
    <source>
        <dbReference type="SAM" id="MobiDB-lite"/>
    </source>
</evidence>
<dbReference type="EMBL" id="CP093346">
    <property type="protein sequence ID" value="WOG96565.1"/>
    <property type="molecule type" value="Genomic_DNA"/>
</dbReference>
<reference evidence="2" key="2">
    <citation type="submission" date="2022-03" db="EMBL/GenBank/DDBJ databases">
        <title>Draft title - Genomic analysis of global carrot germplasm unveils the trajectory of domestication and the origin of high carotenoid orange carrot.</title>
        <authorList>
            <person name="Iorizzo M."/>
            <person name="Ellison S."/>
            <person name="Senalik D."/>
            <person name="Macko-Podgorni A."/>
            <person name="Grzebelus D."/>
            <person name="Bostan H."/>
            <person name="Rolling W."/>
            <person name="Curaba J."/>
            <person name="Simon P."/>
        </authorList>
    </citation>
    <scope>NUCLEOTIDE SEQUENCE</scope>
    <source>
        <tissue evidence="2">Leaf</tissue>
    </source>
</reference>
<feature type="compositionally biased region" description="Basic and acidic residues" evidence="1">
    <location>
        <begin position="74"/>
        <end position="103"/>
    </location>
</feature>
<gene>
    <name evidence="2" type="ORF">DCAR_0415901</name>
</gene>
<keyword evidence="3" id="KW-1185">Reference proteome</keyword>
<feature type="region of interest" description="Disordered" evidence="1">
    <location>
        <begin position="61"/>
        <end position="111"/>
    </location>
</feature>